<comment type="subcellular location">
    <subcellularLocation>
        <location evidence="1">Membrane</location>
        <topology evidence="1">Multi-pass membrane protein</topology>
    </subcellularLocation>
</comment>
<dbReference type="WBParaSite" id="GPUH_0001934001-mRNA-1">
    <property type="protein sequence ID" value="GPUH_0001934001-mRNA-1"/>
    <property type="gene ID" value="GPUH_0001934001"/>
</dbReference>
<evidence type="ECO:0000256" key="3">
    <source>
        <dbReference type="ARBA" id="ARBA00022692"/>
    </source>
</evidence>
<evidence type="ECO:0000313" key="8">
    <source>
        <dbReference type="EMBL" id="VDN33595.1"/>
    </source>
</evidence>
<accession>A0A183EEC4</accession>
<evidence type="ECO:0000256" key="1">
    <source>
        <dbReference type="ARBA" id="ARBA00004141"/>
    </source>
</evidence>
<feature type="transmembrane region" description="Helical" evidence="7">
    <location>
        <begin position="53"/>
        <end position="72"/>
    </location>
</feature>
<protein>
    <submittedName>
        <fullName evidence="10">Transmembrane protein</fullName>
    </submittedName>
</protein>
<keyword evidence="5 7" id="KW-0472">Membrane</keyword>
<dbReference type="PANTHER" id="PTHR16119:SF18">
    <property type="entry name" value="TRANSMEMBRANE PROTEIN 144 HOMOLOG"/>
    <property type="match status" value="1"/>
</dbReference>
<organism evidence="10">
    <name type="scientific">Gongylonema pulchrum</name>
    <dbReference type="NCBI Taxonomy" id="637853"/>
    <lineage>
        <taxon>Eukaryota</taxon>
        <taxon>Metazoa</taxon>
        <taxon>Ecdysozoa</taxon>
        <taxon>Nematoda</taxon>
        <taxon>Chromadorea</taxon>
        <taxon>Rhabditida</taxon>
        <taxon>Spirurina</taxon>
        <taxon>Spiruromorpha</taxon>
        <taxon>Spiruroidea</taxon>
        <taxon>Gongylonematidae</taxon>
        <taxon>Gongylonema</taxon>
    </lineage>
</organism>
<reference evidence="10" key="1">
    <citation type="submission" date="2016-06" db="UniProtKB">
        <authorList>
            <consortium name="WormBaseParasite"/>
        </authorList>
    </citation>
    <scope>IDENTIFICATION</scope>
</reference>
<proteinExistence type="inferred from homology"/>
<evidence type="ECO:0000256" key="7">
    <source>
        <dbReference type="SAM" id="Phobius"/>
    </source>
</evidence>
<gene>
    <name evidence="8" type="ORF">GPUH_LOCUS19315</name>
</gene>
<keyword evidence="4 7" id="KW-1133">Transmembrane helix</keyword>
<dbReference type="AlphaFoldDB" id="A0A183EEC4"/>
<dbReference type="GO" id="GO:0015144">
    <property type="term" value="F:carbohydrate transmembrane transporter activity"/>
    <property type="evidence" value="ECO:0007669"/>
    <property type="project" value="InterPro"/>
</dbReference>
<dbReference type="InterPro" id="IPR012435">
    <property type="entry name" value="TMEM144"/>
</dbReference>
<evidence type="ECO:0000256" key="2">
    <source>
        <dbReference type="ARBA" id="ARBA00005731"/>
    </source>
</evidence>
<reference evidence="8 9" key="2">
    <citation type="submission" date="2018-11" db="EMBL/GenBank/DDBJ databases">
        <authorList>
            <consortium name="Pathogen Informatics"/>
        </authorList>
    </citation>
    <scope>NUCLEOTIDE SEQUENCE [LARGE SCALE GENOMIC DNA]</scope>
</reference>
<evidence type="ECO:0000256" key="6">
    <source>
        <dbReference type="SAM" id="MobiDB-lite"/>
    </source>
</evidence>
<dbReference type="EMBL" id="UYRT01088304">
    <property type="protein sequence ID" value="VDN33595.1"/>
    <property type="molecule type" value="Genomic_DNA"/>
</dbReference>
<dbReference type="Proteomes" id="UP000271098">
    <property type="component" value="Unassembled WGS sequence"/>
</dbReference>
<keyword evidence="9" id="KW-1185">Reference proteome</keyword>
<evidence type="ECO:0000256" key="4">
    <source>
        <dbReference type="ARBA" id="ARBA00022989"/>
    </source>
</evidence>
<evidence type="ECO:0000313" key="10">
    <source>
        <dbReference type="WBParaSite" id="GPUH_0001934001-mRNA-1"/>
    </source>
</evidence>
<dbReference type="PANTHER" id="PTHR16119">
    <property type="entry name" value="TRANSMEMBRANE PROTEIN 144"/>
    <property type="match status" value="1"/>
</dbReference>
<evidence type="ECO:0000313" key="9">
    <source>
        <dbReference type="Proteomes" id="UP000271098"/>
    </source>
</evidence>
<dbReference type="Pfam" id="PF07857">
    <property type="entry name" value="TMEM144"/>
    <property type="match status" value="1"/>
</dbReference>
<name>A0A183EEC4_9BILA</name>
<dbReference type="OrthoDB" id="426527at2759"/>
<keyword evidence="3 7" id="KW-0812">Transmembrane</keyword>
<comment type="similarity">
    <text evidence="2">Belongs to the TMEM144 family.</text>
</comment>
<feature type="compositionally biased region" description="Polar residues" evidence="6">
    <location>
        <begin position="91"/>
        <end position="101"/>
    </location>
</feature>
<sequence>MMGVIVIDDNGDNDIDNDDGGEILIYSRQVVVGWGVARFGLFGTRPQPVYNNFMNVAGLFLVLVSGIMFVFVKHENQQQQQQQQQVLDSDAGNNGSASKQGMQIEENAAANHEQNNAENEMAFRISKAKIG</sequence>
<feature type="region of interest" description="Disordered" evidence="6">
    <location>
        <begin position="80"/>
        <end position="118"/>
    </location>
</feature>
<dbReference type="GO" id="GO:0016020">
    <property type="term" value="C:membrane"/>
    <property type="evidence" value="ECO:0007669"/>
    <property type="project" value="UniProtKB-SubCell"/>
</dbReference>
<dbReference type="InterPro" id="IPR010651">
    <property type="entry name" value="Sugar_transport"/>
</dbReference>
<evidence type="ECO:0000256" key="5">
    <source>
        <dbReference type="ARBA" id="ARBA00023136"/>
    </source>
</evidence>
<feature type="compositionally biased region" description="Low complexity" evidence="6">
    <location>
        <begin position="105"/>
        <end position="118"/>
    </location>
</feature>